<dbReference type="InterPro" id="IPR016192">
    <property type="entry name" value="APOBEC/CMP_deaminase_Zn-bd"/>
</dbReference>
<sequence>MAERHEHYMKIALEQAETALNNGEFPVGCILVHDNTIVGQGCREHSLLVDRNELDHAEILAIRDMNSRFPDLDPSGITAYTTLEPCLMCYGALLINQISAIVYAFEDAMGGGINLPLAHLTPLYRNMEVSIFPNVMRRESLNLFKAFFQSPSCSYLQNTYLAEYTLSQE</sequence>
<keyword evidence="1" id="KW-0479">Metal-binding</keyword>
<proteinExistence type="predicted"/>
<dbReference type="CDD" id="cd01285">
    <property type="entry name" value="nucleoside_deaminase"/>
    <property type="match status" value="1"/>
</dbReference>
<dbReference type="EMBL" id="JACNJZ010000155">
    <property type="protein sequence ID" value="MBC8318391.1"/>
    <property type="molecule type" value="Genomic_DNA"/>
</dbReference>
<dbReference type="AlphaFoldDB" id="A0A8J6NDE6"/>
<evidence type="ECO:0000256" key="2">
    <source>
        <dbReference type="ARBA" id="ARBA00022833"/>
    </source>
</evidence>
<dbReference type="InterPro" id="IPR002125">
    <property type="entry name" value="CMP_dCMP_dom"/>
</dbReference>
<gene>
    <name evidence="4" type="ORF">H8E41_10840</name>
</gene>
<evidence type="ECO:0000256" key="1">
    <source>
        <dbReference type="ARBA" id="ARBA00022723"/>
    </source>
</evidence>
<dbReference type="Gene3D" id="3.40.140.10">
    <property type="entry name" value="Cytidine Deaminase, domain 2"/>
    <property type="match status" value="1"/>
</dbReference>
<reference evidence="4 5" key="1">
    <citation type="submission" date="2020-08" db="EMBL/GenBank/DDBJ databases">
        <title>Bridging the membrane lipid divide: bacteria of the FCB group superphylum have the potential to synthesize archaeal ether lipids.</title>
        <authorList>
            <person name="Villanueva L."/>
            <person name="Von Meijenfeldt F.A.B."/>
            <person name="Westbye A.B."/>
            <person name="Yadav S."/>
            <person name="Hopmans E.C."/>
            <person name="Dutilh B.E."/>
            <person name="Sinninghe Damste J.S."/>
        </authorList>
    </citation>
    <scope>NUCLEOTIDE SEQUENCE [LARGE SCALE GENOMIC DNA]</scope>
    <source>
        <strain evidence="4">NIOZ-UU47</strain>
    </source>
</reference>
<dbReference type="Pfam" id="PF00383">
    <property type="entry name" value="dCMP_cyt_deam_1"/>
    <property type="match status" value="1"/>
</dbReference>
<dbReference type="GO" id="GO:0008270">
    <property type="term" value="F:zinc ion binding"/>
    <property type="evidence" value="ECO:0007669"/>
    <property type="project" value="InterPro"/>
</dbReference>
<organism evidence="4 5">
    <name type="scientific">Candidatus Desulfobia pelagia</name>
    <dbReference type="NCBI Taxonomy" id="2841692"/>
    <lineage>
        <taxon>Bacteria</taxon>
        <taxon>Pseudomonadati</taxon>
        <taxon>Thermodesulfobacteriota</taxon>
        <taxon>Desulfobulbia</taxon>
        <taxon>Desulfobulbales</taxon>
        <taxon>Desulfobulbaceae</taxon>
        <taxon>Candidatus Desulfobia</taxon>
    </lineage>
</organism>
<accession>A0A8J6NDE6</accession>
<evidence type="ECO:0000259" key="3">
    <source>
        <dbReference type="PROSITE" id="PS51747"/>
    </source>
</evidence>
<dbReference type="PROSITE" id="PS00903">
    <property type="entry name" value="CYT_DCMP_DEAMINASES_1"/>
    <property type="match status" value="1"/>
</dbReference>
<name>A0A8J6NDE6_9BACT</name>
<feature type="domain" description="CMP/dCMP-type deaminase" evidence="3">
    <location>
        <begin position="3"/>
        <end position="114"/>
    </location>
</feature>
<comment type="caution">
    <text evidence="4">The sequence shown here is derived from an EMBL/GenBank/DDBJ whole genome shotgun (WGS) entry which is preliminary data.</text>
</comment>
<dbReference type="PANTHER" id="PTHR11079:SF179">
    <property type="entry name" value="TRNA(ADENINE(34)) DEAMINASE, CHLOROPLASTIC"/>
    <property type="match status" value="1"/>
</dbReference>
<dbReference type="GO" id="GO:0016787">
    <property type="term" value="F:hydrolase activity"/>
    <property type="evidence" value="ECO:0007669"/>
    <property type="project" value="InterPro"/>
</dbReference>
<keyword evidence="2" id="KW-0862">Zinc</keyword>
<protein>
    <submittedName>
        <fullName evidence="4">Nucleoside deaminase</fullName>
    </submittedName>
</protein>
<dbReference type="SUPFAM" id="SSF53927">
    <property type="entry name" value="Cytidine deaminase-like"/>
    <property type="match status" value="1"/>
</dbReference>
<dbReference type="Proteomes" id="UP000614424">
    <property type="component" value="Unassembled WGS sequence"/>
</dbReference>
<dbReference type="InterPro" id="IPR016193">
    <property type="entry name" value="Cytidine_deaminase-like"/>
</dbReference>
<dbReference type="PANTHER" id="PTHR11079">
    <property type="entry name" value="CYTOSINE DEAMINASE FAMILY MEMBER"/>
    <property type="match status" value="1"/>
</dbReference>
<evidence type="ECO:0000313" key="4">
    <source>
        <dbReference type="EMBL" id="MBC8318391.1"/>
    </source>
</evidence>
<dbReference type="PROSITE" id="PS51747">
    <property type="entry name" value="CYT_DCMP_DEAMINASES_2"/>
    <property type="match status" value="1"/>
</dbReference>
<evidence type="ECO:0000313" key="5">
    <source>
        <dbReference type="Proteomes" id="UP000614424"/>
    </source>
</evidence>